<dbReference type="OrthoDB" id="1428759at2759"/>
<evidence type="ECO:0000313" key="2">
    <source>
        <dbReference type="Proteomes" id="UP000634136"/>
    </source>
</evidence>
<sequence>MAAINFGWSNCLSQLNVVLPEQISYDIRRKIDPLLLKTWAKASVVENEGVKVTNQNEHACRVLNNPNELWAKVLKGLYFQIPSSFTLARGLLFVAVVRPFRRKGDFLEVW</sequence>
<dbReference type="Proteomes" id="UP000634136">
    <property type="component" value="Unassembled WGS sequence"/>
</dbReference>
<accession>A0A834TPT8</accession>
<proteinExistence type="predicted"/>
<dbReference type="AlphaFoldDB" id="A0A834TPT8"/>
<dbReference type="EMBL" id="JAAIUW010000008">
    <property type="protein sequence ID" value="KAF7821399.1"/>
    <property type="molecule type" value="Genomic_DNA"/>
</dbReference>
<reference evidence="1" key="1">
    <citation type="submission" date="2020-09" db="EMBL/GenBank/DDBJ databases">
        <title>Genome-Enabled Discovery of Anthraquinone Biosynthesis in Senna tora.</title>
        <authorList>
            <person name="Kang S.-H."/>
            <person name="Pandey R.P."/>
            <person name="Lee C.-M."/>
            <person name="Sim J.-S."/>
            <person name="Jeong J.-T."/>
            <person name="Choi B.-S."/>
            <person name="Jung M."/>
            <person name="Ginzburg D."/>
            <person name="Zhao K."/>
            <person name="Won S.Y."/>
            <person name="Oh T.-J."/>
            <person name="Yu Y."/>
            <person name="Kim N.-H."/>
            <person name="Lee O.R."/>
            <person name="Lee T.-H."/>
            <person name="Bashyal P."/>
            <person name="Kim T.-S."/>
            <person name="Lee W.-H."/>
            <person name="Kawkins C."/>
            <person name="Kim C.-K."/>
            <person name="Kim J.S."/>
            <person name="Ahn B.O."/>
            <person name="Rhee S.Y."/>
            <person name="Sohng J.K."/>
        </authorList>
    </citation>
    <scope>NUCLEOTIDE SEQUENCE</scope>
    <source>
        <tissue evidence="1">Leaf</tissue>
    </source>
</reference>
<gene>
    <name evidence="1" type="ORF">G2W53_026854</name>
</gene>
<comment type="caution">
    <text evidence="1">The sequence shown here is derived from an EMBL/GenBank/DDBJ whole genome shotgun (WGS) entry which is preliminary data.</text>
</comment>
<protein>
    <submittedName>
        <fullName evidence="1">Uncharacterized protein</fullName>
    </submittedName>
</protein>
<evidence type="ECO:0000313" key="1">
    <source>
        <dbReference type="EMBL" id="KAF7821399.1"/>
    </source>
</evidence>
<organism evidence="1 2">
    <name type="scientific">Senna tora</name>
    <dbReference type="NCBI Taxonomy" id="362788"/>
    <lineage>
        <taxon>Eukaryota</taxon>
        <taxon>Viridiplantae</taxon>
        <taxon>Streptophyta</taxon>
        <taxon>Embryophyta</taxon>
        <taxon>Tracheophyta</taxon>
        <taxon>Spermatophyta</taxon>
        <taxon>Magnoliopsida</taxon>
        <taxon>eudicotyledons</taxon>
        <taxon>Gunneridae</taxon>
        <taxon>Pentapetalae</taxon>
        <taxon>rosids</taxon>
        <taxon>fabids</taxon>
        <taxon>Fabales</taxon>
        <taxon>Fabaceae</taxon>
        <taxon>Caesalpinioideae</taxon>
        <taxon>Cassia clade</taxon>
        <taxon>Senna</taxon>
    </lineage>
</organism>
<keyword evidence="2" id="KW-1185">Reference proteome</keyword>
<name>A0A834TPT8_9FABA</name>